<reference evidence="1 2" key="1">
    <citation type="journal article" date="2014" name="BMC Genomics">
        <title>Genome and secretome analysis of the hemibiotrophic fungal pathogen, Moniliophthora roreri, which causes frosty pod rot disease of cacao: mechanisms of the biotrophic and necrotrophic phases.</title>
        <authorList>
            <person name="Meinhardt L.W."/>
            <person name="Costa G.G.L."/>
            <person name="Thomazella D.P.T."/>
            <person name="Teixeira P.J.P.L."/>
            <person name="Carazzolle M.F."/>
            <person name="Schuster S.C."/>
            <person name="Carlson J.E."/>
            <person name="Guiltinan M.J."/>
            <person name="Mieczkowski P."/>
            <person name="Farmer A."/>
            <person name="Ramaraj T."/>
            <person name="Crozier J."/>
            <person name="Davis R.E."/>
            <person name="Shao J."/>
            <person name="Melnick R.L."/>
            <person name="Pereira G.A.G."/>
            <person name="Bailey B.A."/>
        </authorList>
    </citation>
    <scope>NUCLEOTIDE SEQUENCE [LARGE SCALE GENOMIC DNA]</scope>
    <source>
        <strain evidence="1 2">MCA 2997</strain>
    </source>
</reference>
<name>V2WLT8_MONRO</name>
<gene>
    <name evidence="1" type="ORF">Moror_3697</name>
</gene>
<dbReference type="EMBL" id="AWSO01001874">
    <property type="protein sequence ID" value="ESK82552.1"/>
    <property type="molecule type" value="Genomic_DNA"/>
</dbReference>
<accession>V2WLT8</accession>
<dbReference type="KEGG" id="mrr:Moror_3697"/>
<evidence type="ECO:0000313" key="2">
    <source>
        <dbReference type="Proteomes" id="UP000017559"/>
    </source>
</evidence>
<protein>
    <submittedName>
        <fullName evidence="1">Uncharacterized protein</fullName>
    </submittedName>
</protein>
<dbReference type="HOGENOM" id="CLU_2590316_0_0_1"/>
<dbReference type="Proteomes" id="UP000017559">
    <property type="component" value="Unassembled WGS sequence"/>
</dbReference>
<proteinExistence type="predicted"/>
<evidence type="ECO:0000313" key="1">
    <source>
        <dbReference type="EMBL" id="ESK82552.1"/>
    </source>
</evidence>
<keyword evidence="2" id="KW-1185">Reference proteome</keyword>
<organism evidence="1 2">
    <name type="scientific">Moniliophthora roreri (strain MCA 2997)</name>
    <name type="common">Cocoa frosty pod rot fungus</name>
    <name type="synonym">Crinipellis roreri</name>
    <dbReference type="NCBI Taxonomy" id="1381753"/>
    <lineage>
        <taxon>Eukaryota</taxon>
        <taxon>Fungi</taxon>
        <taxon>Dikarya</taxon>
        <taxon>Basidiomycota</taxon>
        <taxon>Agaricomycotina</taxon>
        <taxon>Agaricomycetes</taxon>
        <taxon>Agaricomycetidae</taxon>
        <taxon>Agaricales</taxon>
        <taxon>Marasmiineae</taxon>
        <taxon>Marasmiaceae</taxon>
        <taxon>Moniliophthora</taxon>
    </lineage>
</organism>
<dbReference type="AlphaFoldDB" id="V2WLT8"/>
<sequence>MVRPDPMDEYSPGACSHLQVSTIIIRPLPLTVSMIKLFEPISTAAVLLVKPVNSLPGTTCATRLETRWQARGRARSLCQG</sequence>
<comment type="caution">
    <text evidence="1">The sequence shown here is derived from an EMBL/GenBank/DDBJ whole genome shotgun (WGS) entry which is preliminary data.</text>
</comment>